<dbReference type="eggNOG" id="ENOG502Z9SP">
    <property type="taxonomic scope" value="Bacteria"/>
</dbReference>
<evidence type="ECO:0000256" key="1">
    <source>
        <dbReference type="SAM" id="Coils"/>
    </source>
</evidence>
<evidence type="ECO:0000313" key="5">
    <source>
        <dbReference type="Proteomes" id="UP000016560"/>
    </source>
</evidence>
<dbReference type="RefSeq" id="WP_021702975.1">
    <property type="nucleotide sequence ID" value="NZ_BATI01000053.1"/>
</dbReference>
<feature type="compositionally biased region" description="Polar residues" evidence="2">
    <location>
        <begin position="472"/>
        <end position="483"/>
    </location>
</feature>
<accession>U2ZV06</accession>
<evidence type="ECO:0000259" key="3">
    <source>
        <dbReference type="Pfam" id="PF14082"/>
    </source>
</evidence>
<name>U2ZV06_AQUA1</name>
<feature type="coiled-coil region" evidence="1">
    <location>
        <begin position="392"/>
        <end position="419"/>
    </location>
</feature>
<sequence length="493" mass="55283">MPSRRPSQMTLQSRTDGGPFIDFLLYDDEGAPSDDAQEVKSCDVYFSDITPELESPDALETWHRILSITPEEICIFPIHQRVGKTDYGTPKHGPIEQIILARPKAHPYSVPINRDELEGLLSSLPSGFAKDWQIGLGLLWEYRFVIESIADIGGINTIVIHGEDGSDDAKIVGSVYYLGIDRYLELKRSIDRLSQRHQRETRADKQLVCYTGLAHAADPIRNPERPKKLPANVLTGLIKLGRGRSKLSRADQKSAVHLVKDNAEVIVKQAPQMLLELKADIERVTLGELIERYIKLMSAGAPEGKWQKFLAENPFILDMAFPYPVKVVCERPYVGSKRLSGRGGNFSDFLVAAKSTGNVAIIEIKHPQHDLLKVPEYRNNTYGPSFELSGSVAQIINQRASLQRQIHDLKEELEDEVHAHAIPAIIIIGRTPTDKHQRRSFEQYRNALKDVSVVTFDELQQRLEDIHKVLAPSTSASSNQDPSASAEYDNVPF</sequence>
<dbReference type="Proteomes" id="UP000016560">
    <property type="component" value="Unassembled WGS sequence"/>
</dbReference>
<reference evidence="4" key="1">
    <citation type="submission" date="2024-09" db="EMBL/GenBank/DDBJ databases">
        <title>Whole genome shotgun sequence of Pseudomonas alcaligenes NBRC 14159.</title>
        <authorList>
            <person name="Yoshida I."/>
            <person name="Hosoyama A."/>
            <person name="Tsuchikane K."/>
            <person name="Noguchi M."/>
            <person name="Hirakata S."/>
            <person name="Ando Y."/>
            <person name="Ohji S."/>
            <person name="Yamazoe A."/>
            <person name="Yamazaki S."/>
            <person name="Fujita N."/>
        </authorList>
    </citation>
    <scope>NUCLEOTIDE SEQUENCE</scope>
    <source>
        <strain evidence="4">NBRC 14159</strain>
    </source>
</reference>
<gene>
    <name evidence="4" type="ORF">PA6_053_00180</name>
</gene>
<comment type="caution">
    <text evidence="4">The sequence shown here is derived from an EMBL/GenBank/DDBJ whole genome shotgun (WGS) entry which is preliminary data.</text>
</comment>
<evidence type="ECO:0000313" key="4">
    <source>
        <dbReference type="EMBL" id="GAD64912.1"/>
    </source>
</evidence>
<feature type="region of interest" description="Disordered" evidence="2">
    <location>
        <begin position="472"/>
        <end position="493"/>
    </location>
</feature>
<keyword evidence="1" id="KW-0175">Coiled coil</keyword>
<evidence type="ECO:0000256" key="2">
    <source>
        <dbReference type="SAM" id="MobiDB-lite"/>
    </source>
</evidence>
<dbReference type="EMBL" id="BATI01000053">
    <property type="protein sequence ID" value="GAD64912.1"/>
    <property type="molecule type" value="Genomic_DNA"/>
</dbReference>
<proteinExistence type="predicted"/>
<keyword evidence="5" id="KW-1185">Reference proteome</keyword>
<protein>
    <recommendedName>
        <fullName evidence="3">Shedu protein SduA C-terminal domain-containing protein</fullName>
    </recommendedName>
</protein>
<organism evidence="4 5">
    <name type="scientific">Aquipseudomonas alcaligenes (strain ATCC 14909 / DSM 50342 / CCUG 1425 / JCM 20561 / NBRC 14159 / NCIMB 9945 / NCTC 10367 / 1577)</name>
    <name type="common">Pseudomonas alcaligenes</name>
    <dbReference type="NCBI Taxonomy" id="1215092"/>
    <lineage>
        <taxon>Bacteria</taxon>
        <taxon>Pseudomonadati</taxon>
        <taxon>Pseudomonadota</taxon>
        <taxon>Gammaproteobacteria</taxon>
        <taxon>Pseudomonadales</taxon>
        <taxon>Pseudomonadaceae</taxon>
        <taxon>Aquipseudomonas</taxon>
    </lineage>
</organism>
<dbReference type="AlphaFoldDB" id="U2ZV06"/>
<dbReference type="OrthoDB" id="8973928at2"/>
<dbReference type="Pfam" id="PF14082">
    <property type="entry name" value="SduA_C"/>
    <property type="match status" value="1"/>
</dbReference>
<dbReference type="InterPro" id="IPR025359">
    <property type="entry name" value="SduA_C"/>
</dbReference>
<feature type="domain" description="Shedu protein SduA C-terminal" evidence="3">
    <location>
        <begin position="302"/>
        <end position="459"/>
    </location>
</feature>